<proteinExistence type="inferred from homology"/>
<accession>A0A5E4MCH7</accession>
<evidence type="ECO:0000313" key="4">
    <source>
        <dbReference type="Proteomes" id="UP000325440"/>
    </source>
</evidence>
<feature type="transmembrane region" description="Helical" evidence="2">
    <location>
        <begin position="397"/>
        <end position="415"/>
    </location>
</feature>
<feature type="transmembrane region" description="Helical" evidence="2">
    <location>
        <begin position="481"/>
        <end position="500"/>
    </location>
</feature>
<feature type="transmembrane region" description="Helical" evidence="2">
    <location>
        <begin position="226"/>
        <end position="246"/>
    </location>
</feature>
<dbReference type="EMBL" id="CABPRJ010000487">
    <property type="protein sequence ID" value="VVC29108.1"/>
    <property type="molecule type" value="Genomic_DNA"/>
</dbReference>
<keyword evidence="4" id="KW-1185">Reference proteome</keyword>
<keyword evidence="2" id="KW-0472">Membrane</keyword>
<organism evidence="3 4">
    <name type="scientific">Cinara cedri</name>
    <dbReference type="NCBI Taxonomy" id="506608"/>
    <lineage>
        <taxon>Eukaryota</taxon>
        <taxon>Metazoa</taxon>
        <taxon>Ecdysozoa</taxon>
        <taxon>Arthropoda</taxon>
        <taxon>Hexapoda</taxon>
        <taxon>Insecta</taxon>
        <taxon>Pterygota</taxon>
        <taxon>Neoptera</taxon>
        <taxon>Paraneoptera</taxon>
        <taxon>Hemiptera</taxon>
        <taxon>Sternorrhyncha</taxon>
        <taxon>Aphidomorpha</taxon>
        <taxon>Aphidoidea</taxon>
        <taxon>Aphididae</taxon>
        <taxon>Lachninae</taxon>
        <taxon>Cinara</taxon>
    </lineage>
</organism>
<dbReference type="PANTHER" id="PTHR31102:SF1">
    <property type="entry name" value="CATION_H+ EXCHANGER DOMAIN-CONTAINING PROTEIN"/>
    <property type="match status" value="1"/>
</dbReference>
<feature type="transmembrane region" description="Helical" evidence="2">
    <location>
        <begin position="252"/>
        <end position="275"/>
    </location>
</feature>
<feature type="transmembrane region" description="Helical" evidence="2">
    <location>
        <begin position="129"/>
        <end position="153"/>
    </location>
</feature>
<reference evidence="3 4" key="1">
    <citation type="submission" date="2019-08" db="EMBL/GenBank/DDBJ databases">
        <authorList>
            <person name="Alioto T."/>
            <person name="Alioto T."/>
            <person name="Gomez Garrido J."/>
        </authorList>
    </citation>
    <scope>NUCLEOTIDE SEQUENCE [LARGE SCALE GENOMIC DNA]</scope>
</reference>
<dbReference type="GO" id="GO:0098662">
    <property type="term" value="P:inorganic cation transmembrane transport"/>
    <property type="evidence" value="ECO:0007669"/>
    <property type="project" value="TreeGrafter"/>
</dbReference>
<dbReference type="OrthoDB" id="423807at2759"/>
<dbReference type="InterPro" id="IPR051843">
    <property type="entry name" value="CPA1_transporter"/>
</dbReference>
<sequence>MFHCSLSKYRKNYLQFDAASTAVNDDADENCSVIGSKNNEPQTVNYGSTLVTGVIMRDRPAAVASVLETQTQNGSGRHRVRFISDNNDTGVRWLLDRLDGRWPATAAHAVAVLLAVLVFWYLLRVNVNPSLMAVPGGSVASLFMLYLVSMVAARAMGAINGMPPLLGMMVAGIALQNCGLYTVTVDWCIELVVILREAALSVILIKGGLELNAGQLRRLSSAVARLALLPCIAEAVAVAAVAHLVLTNYSWYWGLTLGFTLSAVSPAVLVPNLLFLKRMGYGETNGVNTMVIAASSLDDIVAISAFGVFLGMIFSTGDMTSKLIQGPVDICIGTALGLVWGFFLIFVPPPPWAKVYGRKKDNENETDGNEIKNLVVLQRAFLLGVGGFLAVTGSKLYGYPGAGPLACIISSFVAGTGWKWRVKKHDCINPTTISFNCSNDDREDQEDPVEKVFEFIWFCLQPFLFASIGTEVKFELLKGGGIIVTGIVILIGGLVVRLLVTSCSVWGTGFNSKEVAFINIAWLPKATVQATLAPVALDMARKLGSQEDKQSASILLTISVLSILITAPIGAFGIQWFGPKLLSNR</sequence>
<name>A0A5E4MCH7_9HEMI</name>
<dbReference type="AlphaFoldDB" id="A0A5E4MCH7"/>
<comment type="similarity">
    <text evidence="1">Belongs to the monovalent cation:proton antiporter 1 (CPA1) transporter (TC 2.A.36) family.</text>
</comment>
<dbReference type="Gene3D" id="1.20.1530.20">
    <property type="match status" value="1"/>
</dbReference>
<feature type="transmembrane region" description="Helical" evidence="2">
    <location>
        <begin position="287"/>
        <end position="314"/>
    </location>
</feature>
<evidence type="ECO:0000313" key="3">
    <source>
        <dbReference type="EMBL" id="VVC29108.1"/>
    </source>
</evidence>
<feature type="transmembrane region" description="Helical" evidence="2">
    <location>
        <begin position="334"/>
        <end position="353"/>
    </location>
</feature>
<feature type="transmembrane region" description="Helical" evidence="2">
    <location>
        <begin position="102"/>
        <end position="123"/>
    </location>
</feature>
<dbReference type="InterPro" id="IPR038770">
    <property type="entry name" value="Na+/solute_symporter_sf"/>
</dbReference>
<dbReference type="PANTHER" id="PTHR31102">
    <property type="match status" value="1"/>
</dbReference>
<feature type="transmembrane region" description="Helical" evidence="2">
    <location>
        <begin position="552"/>
        <end position="577"/>
    </location>
</feature>
<evidence type="ECO:0000256" key="1">
    <source>
        <dbReference type="ARBA" id="ARBA00007367"/>
    </source>
</evidence>
<dbReference type="Proteomes" id="UP000325440">
    <property type="component" value="Unassembled WGS sequence"/>
</dbReference>
<keyword evidence="2" id="KW-1133">Transmembrane helix</keyword>
<protein>
    <recommendedName>
        <fullName evidence="5">Cation/H+ exchanger</fullName>
    </recommendedName>
</protein>
<evidence type="ECO:0000256" key="2">
    <source>
        <dbReference type="SAM" id="Phobius"/>
    </source>
</evidence>
<keyword evidence="2" id="KW-0812">Transmembrane</keyword>
<gene>
    <name evidence="3" type="ORF">CINCED_3A013145</name>
</gene>
<evidence type="ECO:0008006" key="5">
    <source>
        <dbReference type="Google" id="ProtNLM"/>
    </source>
</evidence>
<feature type="transmembrane region" description="Helical" evidence="2">
    <location>
        <begin position="374"/>
        <end position="391"/>
    </location>
</feature>